<feature type="binding site" evidence="6">
    <location>
        <position position="31"/>
    </location>
    <ligand>
        <name>FAD</name>
        <dbReference type="ChEBI" id="CHEBI:57692"/>
    </ligand>
</feature>
<feature type="binding site" evidence="6">
    <location>
        <position position="286"/>
    </location>
    <ligand>
        <name>FAD</name>
        <dbReference type="ChEBI" id="CHEBI:57692"/>
    </ligand>
</feature>
<feature type="binding site" evidence="6">
    <location>
        <position position="83"/>
    </location>
    <ligand>
        <name>FAD</name>
        <dbReference type="ChEBI" id="CHEBI:57692"/>
    </ligand>
</feature>
<reference evidence="8 9" key="1">
    <citation type="journal article" date="2016" name="Front. Microbiol.">
        <title>Comprehensive Phylogenetic Analysis of Bovine Non-aureus Staphylococci Species Based on Whole-Genome Sequencing.</title>
        <authorList>
            <person name="Naushad S."/>
            <person name="Barkema H.W."/>
            <person name="Luby C."/>
            <person name="Condas L.A."/>
            <person name="Nobrega D.B."/>
            <person name="Carson D.A."/>
            <person name="De Buck J."/>
        </authorList>
    </citation>
    <scope>NUCLEOTIDE SEQUENCE [LARGE SCALE GENOMIC DNA]</scope>
    <source>
        <strain evidence="8 9">SNUC 5959</strain>
    </source>
</reference>
<dbReference type="AlphaFoldDB" id="A0A418JMI2"/>
<dbReference type="PRINTS" id="PR00368">
    <property type="entry name" value="FADPNR"/>
</dbReference>
<keyword evidence="4 6" id="KW-0521">NADP</keyword>
<dbReference type="PRINTS" id="PR00469">
    <property type="entry name" value="PNDRDTASEII"/>
</dbReference>
<protein>
    <recommendedName>
        <fullName evidence="6">Ferredoxin--NADP reductase</fullName>
        <shortName evidence="6">FNR</shortName>
        <shortName evidence="6">Fd-NADP(+) reductase</shortName>
        <ecNumber evidence="6">1.18.1.2</ecNumber>
    </recommendedName>
</protein>
<evidence type="ECO:0000256" key="2">
    <source>
        <dbReference type="ARBA" id="ARBA00022630"/>
    </source>
</evidence>
<comment type="caution">
    <text evidence="8">The sequence shown here is derived from an EMBL/GenBank/DDBJ whole genome shotgun (WGS) entry which is preliminary data.</text>
</comment>
<name>A0A418JMI2_STAHY</name>
<dbReference type="Proteomes" id="UP000285625">
    <property type="component" value="Unassembled WGS sequence"/>
</dbReference>
<dbReference type="PANTHER" id="PTHR48105">
    <property type="entry name" value="THIOREDOXIN REDUCTASE 1-RELATED-RELATED"/>
    <property type="match status" value="1"/>
</dbReference>
<dbReference type="Pfam" id="PF07992">
    <property type="entry name" value="Pyr_redox_2"/>
    <property type="match status" value="1"/>
</dbReference>
<dbReference type="GO" id="GO:0050660">
    <property type="term" value="F:flavin adenine dinucleotide binding"/>
    <property type="evidence" value="ECO:0007669"/>
    <property type="project" value="UniProtKB-UniRule"/>
</dbReference>
<dbReference type="GO" id="GO:0004324">
    <property type="term" value="F:ferredoxin-NADP+ reductase activity"/>
    <property type="evidence" value="ECO:0007669"/>
    <property type="project" value="UniProtKB-UniRule"/>
</dbReference>
<accession>A0A418JMI2</accession>
<evidence type="ECO:0000256" key="4">
    <source>
        <dbReference type="ARBA" id="ARBA00022857"/>
    </source>
</evidence>
<evidence type="ECO:0000313" key="8">
    <source>
        <dbReference type="EMBL" id="RIO47768.1"/>
    </source>
</evidence>
<dbReference type="InterPro" id="IPR050097">
    <property type="entry name" value="Ferredoxin-NADP_redctase_2"/>
</dbReference>
<evidence type="ECO:0000256" key="1">
    <source>
        <dbReference type="ARBA" id="ARBA00011738"/>
    </source>
</evidence>
<keyword evidence="5 6" id="KW-0560">Oxidoreductase</keyword>
<dbReference type="HAMAP" id="MF_01685">
    <property type="entry name" value="FENR2"/>
    <property type="match status" value="1"/>
</dbReference>
<dbReference type="EC" id="1.18.1.2" evidence="6"/>
<dbReference type="GO" id="GO:0050661">
    <property type="term" value="F:NADP binding"/>
    <property type="evidence" value="ECO:0007669"/>
    <property type="project" value="UniProtKB-UniRule"/>
</dbReference>
<evidence type="ECO:0000256" key="5">
    <source>
        <dbReference type="ARBA" id="ARBA00023002"/>
    </source>
</evidence>
<dbReference type="RefSeq" id="WP_119634965.1">
    <property type="nucleotide sequence ID" value="NZ_JAHCNS010000003.1"/>
</dbReference>
<comment type="catalytic activity">
    <reaction evidence="6">
        <text>2 reduced [2Fe-2S]-[ferredoxin] + NADP(+) + H(+) = 2 oxidized [2Fe-2S]-[ferredoxin] + NADPH</text>
        <dbReference type="Rhea" id="RHEA:20125"/>
        <dbReference type="Rhea" id="RHEA-COMP:10000"/>
        <dbReference type="Rhea" id="RHEA-COMP:10001"/>
        <dbReference type="ChEBI" id="CHEBI:15378"/>
        <dbReference type="ChEBI" id="CHEBI:33737"/>
        <dbReference type="ChEBI" id="CHEBI:33738"/>
        <dbReference type="ChEBI" id="CHEBI:57783"/>
        <dbReference type="ChEBI" id="CHEBI:58349"/>
        <dbReference type="EC" id="1.18.1.2"/>
    </reaction>
</comment>
<feature type="binding site" evidence="6">
    <location>
        <position position="118"/>
    </location>
    <ligand>
        <name>FAD</name>
        <dbReference type="ChEBI" id="CHEBI:57692"/>
    </ligand>
</feature>
<feature type="binding site" evidence="6">
    <location>
        <position position="327"/>
    </location>
    <ligand>
        <name>FAD</name>
        <dbReference type="ChEBI" id="CHEBI:57692"/>
    </ligand>
</feature>
<dbReference type="SUPFAM" id="SSF51905">
    <property type="entry name" value="FAD/NAD(P)-binding domain"/>
    <property type="match status" value="1"/>
</dbReference>
<dbReference type="InterPro" id="IPR023753">
    <property type="entry name" value="FAD/NAD-binding_dom"/>
</dbReference>
<comment type="similarity">
    <text evidence="6">Belongs to the ferredoxin--NADP reductase type 2 family.</text>
</comment>
<dbReference type="InterPro" id="IPR022890">
    <property type="entry name" value="Fd--NADP_Rdtase_type_2"/>
</dbReference>
<comment type="caution">
    <text evidence="6">Lacks conserved residue(s) required for the propagation of feature annotation.</text>
</comment>
<gene>
    <name evidence="8" type="ORF">BUZ57_00410</name>
</gene>
<organism evidence="8 9">
    <name type="scientific">Staphylococcus hyicus</name>
    <dbReference type="NCBI Taxonomy" id="1284"/>
    <lineage>
        <taxon>Bacteria</taxon>
        <taxon>Bacillati</taxon>
        <taxon>Bacillota</taxon>
        <taxon>Bacilli</taxon>
        <taxon>Bacillales</taxon>
        <taxon>Staphylococcaceae</taxon>
        <taxon>Staphylococcus</taxon>
    </lineage>
</organism>
<comment type="subunit">
    <text evidence="1 6">Homodimer.</text>
</comment>
<sequence>MKDVTIIGGGPAGLYASFYAGLRGMDVQIIDAQEKLGGKMRLYPEKIIWDIGGVAPKTCEAITQDIIEQGLHFNPEVILKTKVTDIRKMAEHHFEVVTESGKVYTSKSVIIAIGAGIIKPQRLEIEHAHRFELTNLHYVVPRYEHFRGKNVLISGGGNTALDWAEALAPISQSVTLVYRRNDVSGHEATMQNLQSLNVKCYSNMMITDLESPSNASHLIETVTLTHLFTEEKIKVQADEVIISHGFDRQLELLNEASLKINMFDHTYIQGQGNSKTNIDGVFACGDILQHPAKIHLITSAFSDAGHAANSAKNYISPQDPKEGYVSSHNPVFKQANKAFLPK</sequence>
<comment type="cofactor">
    <cofactor evidence="6">
        <name>FAD</name>
        <dbReference type="ChEBI" id="CHEBI:57692"/>
    </cofactor>
    <text evidence="6">Binds 1 FAD per subunit.</text>
</comment>
<dbReference type="Gene3D" id="3.50.50.60">
    <property type="entry name" value="FAD/NAD(P)-binding domain"/>
    <property type="match status" value="2"/>
</dbReference>
<keyword evidence="3 6" id="KW-0274">FAD</keyword>
<evidence type="ECO:0000313" key="9">
    <source>
        <dbReference type="Proteomes" id="UP000285625"/>
    </source>
</evidence>
<evidence type="ECO:0000256" key="6">
    <source>
        <dbReference type="HAMAP-Rule" id="MF_01685"/>
    </source>
</evidence>
<dbReference type="InterPro" id="IPR036188">
    <property type="entry name" value="FAD/NAD-bd_sf"/>
</dbReference>
<feature type="binding site" evidence="6">
    <location>
        <position position="39"/>
    </location>
    <ligand>
        <name>FAD</name>
        <dbReference type="ChEBI" id="CHEBI:57692"/>
    </ligand>
</feature>
<keyword evidence="2 6" id="KW-0285">Flavoprotein</keyword>
<proteinExistence type="inferred from homology"/>
<dbReference type="STRING" id="1284.SHYC_02590"/>
<dbReference type="EMBL" id="QXVO01000001">
    <property type="protein sequence ID" value="RIO47768.1"/>
    <property type="molecule type" value="Genomic_DNA"/>
</dbReference>
<feature type="binding site" evidence="6">
    <location>
        <position position="43"/>
    </location>
    <ligand>
        <name>FAD</name>
        <dbReference type="ChEBI" id="CHEBI:57692"/>
    </ligand>
</feature>
<evidence type="ECO:0000256" key="3">
    <source>
        <dbReference type="ARBA" id="ARBA00022827"/>
    </source>
</evidence>
<evidence type="ECO:0000259" key="7">
    <source>
        <dbReference type="Pfam" id="PF07992"/>
    </source>
</evidence>
<feature type="domain" description="FAD/NAD(P)-binding" evidence="7">
    <location>
        <begin position="2"/>
        <end position="295"/>
    </location>
</feature>